<dbReference type="InterPro" id="IPR005538">
    <property type="entry name" value="LrgA/CidA"/>
</dbReference>
<keyword evidence="4 6" id="KW-1133">Transmembrane helix</keyword>
<evidence type="ECO:0000256" key="5">
    <source>
        <dbReference type="ARBA" id="ARBA00023136"/>
    </source>
</evidence>
<feature type="transmembrane region" description="Helical" evidence="6">
    <location>
        <begin position="55"/>
        <end position="81"/>
    </location>
</feature>
<dbReference type="AlphaFoldDB" id="A0A7H1N4G9"/>
<evidence type="ECO:0000313" key="7">
    <source>
        <dbReference type="EMBL" id="QNT70605.1"/>
    </source>
</evidence>
<evidence type="ECO:0000256" key="3">
    <source>
        <dbReference type="ARBA" id="ARBA00022692"/>
    </source>
</evidence>
<evidence type="ECO:0000256" key="6">
    <source>
        <dbReference type="SAM" id="Phobius"/>
    </source>
</evidence>
<feature type="transmembrane region" description="Helical" evidence="6">
    <location>
        <begin position="87"/>
        <end position="109"/>
    </location>
</feature>
<protein>
    <submittedName>
        <fullName evidence="7">CidA/LrgA family protein</fullName>
    </submittedName>
</protein>
<keyword evidence="8" id="KW-1185">Reference proteome</keyword>
<sequence length="117" mass="12390">MFLPSLTIFLVCQLLGEFMTHATALPIPGPVLGMALLFTVLVIRGRIPDTMQSTAAGMLQTLGLLFVPAGVGVITHLHLLATEWRPIAAAVLGSTVLSIVVTGLIVHALDRHPTETD</sequence>
<gene>
    <name evidence="7" type="ORF">HQ394_16320</name>
</gene>
<dbReference type="RefSeq" id="WP_190261080.1">
    <property type="nucleotide sequence ID" value="NZ_CP053923.1"/>
</dbReference>
<dbReference type="PANTHER" id="PTHR33931">
    <property type="entry name" value="HOLIN-LIKE PROTEIN CIDA-RELATED"/>
    <property type="match status" value="1"/>
</dbReference>
<organism evidence="7 8">
    <name type="scientific">Defluviicoccus vanus</name>
    <dbReference type="NCBI Taxonomy" id="111831"/>
    <lineage>
        <taxon>Bacteria</taxon>
        <taxon>Pseudomonadati</taxon>
        <taxon>Pseudomonadota</taxon>
        <taxon>Alphaproteobacteria</taxon>
        <taxon>Rhodospirillales</taxon>
        <taxon>Rhodospirillaceae</taxon>
        <taxon>Defluviicoccus</taxon>
    </lineage>
</organism>
<dbReference type="PANTHER" id="PTHR33931:SF2">
    <property type="entry name" value="HOLIN-LIKE PROTEIN CIDA"/>
    <property type="match status" value="1"/>
</dbReference>
<keyword evidence="2" id="KW-1003">Cell membrane</keyword>
<keyword evidence="5 6" id="KW-0472">Membrane</keyword>
<dbReference type="Proteomes" id="UP000516369">
    <property type="component" value="Chromosome"/>
</dbReference>
<name>A0A7H1N4G9_9PROT</name>
<evidence type="ECO:0000256" key="2">
    <source>
        <dbReference type="ARBA" id="ARBA00022475"/>
    </source>
</evidence>
<evidence type="ECO:0000256" key="4">
    <source>
        <dbReference type="ARBA" id="ARBA00022989"/>
    </source>
</evidence>
<accession>A0A7H1N4G9</accession>
<evidence type="ECO:0000313" key="8">
    <source>
        <dbReference type="Proteomes" id="UP000516369"/>
    </source>
</evidence>
<evidence type="ECO:0000256" key="1">
    <source>
        <dbReference type="ARBA" id="ARBA00004651"/>
    </source>
</evidence>
<proteinExistence type="predicted"/>
<dbReference type="Pfam" id="PF03788">
    <property type="entry name" value="LrgA"/>
    <property type="match status" value="1"/>
</dbReference>
<dbReference type="GO" id="GO:0005886">
    <property type="term" value="C:plasma membrane"/>
    <property type="evidence" value="ECO:0007669"/>
    <property type="project" value="UniProtKB-SubCell"/>
</dbReference>
<comment type="subcellular location">
    <subcellularLocation>
        <location evidence="1">Cell membrane</location>
        <topology evidence="1">Multi-pass membrane protein</topology>
    </subcellularLocation>
</comment>
<keyword evidence="3 6" id="KW-0812">Transmembrane</keyword>
<dbReference type="KEGG" id="dvn:HQ394_16320"/>
<feature type="transmembrane region" description="Helical" evidence="6">
    <location>
        <begin position="26"/>
        <end position="43"/>
    </location>
</feature>
<dbReference type="EMBL" id="CP053923">
    <property type="protein sequence ID" value="QNT70605.1"/>
    <property type="molecule type" value="Genomic_DNA"/>
</dbReference>
<reference evidence="7 8" key="1">
    <citation type="submission" date="2020-05" db="EMBL/GenBank/DDBJ databases">
        <title>Complete closed genome sequence of Defluviicoccus vanus.</title>
        <authorList>
            <person name="Bessarab I."/>
            <person name="Arumugam K."/>
            <person name="Maszenan A.M."/>
            <person name="Seviour R.J."/>
            <person name="Williams R.B."/>
        </authorList>
    </citation>
    <scope>NUCLEOTIDE SEQUENCE [LARGE SCALE GENOMIC DNA]</scope>
    <source>
        <strain evidence="7 8">Ben 114</strain>
    </source>
</reference>